<dbReference type="Proteomes" id="UP000012159">
    <property type="component" value="Unassembled WGS sequence"/>
</dbReference>
<name>M6VUG8_LEPBO</name>
<comment type="caution">
    <text evidence="1">The sequence shown here is derived from an EMBL/GenBank/DDBJ whole genome shotgun (WGS) entry which is preliminary data.</text>
</comment>
<organism evidence="1 2">
    <name type="scientific">Leptospira borgpetersenii serovar Pomona str. 200901868</name>
    <dbReference type="NCBI Taxonomy" id="1192866"/>
    <lineage>
        <taxon>Bacteria</taxon>
        <taxon>Pseudomonadati</taxon>
        <taxon>Spirochaetota</taxon>
        <taxon>Spirochaetia</taxon>
        <taxon>Leptospirales</taxon>
        <taxon>Leptospiraceae</taxon>
        <taxon>Leptospira</taxon>
    </lineage>
</organism>
<evidence type="ECO:0000313" key="2">
    <source>
        <dbReference type="Proteomes" id="UP000012159"/>
    </source>
</evidence>
<protein>
    <submittedName>
        <fullName evidence="1">Uncharacterized protein</fullName>
    </submittedName>
</protein>
<sequence>MITDRELEFLVEIPNHVEIPLLVDNAYKSQHGFWKKFLYSQSWE</sequence>
<dbReference type="EMBL" id="AKWF02000137">
    <property type="protein sequence ID" value="EMO60485.1"/>
    <property type="molecule type" value="Genomic_DNA"/>
</dbReference>
<proteinExistence type="predicted"/>
<evidence type="ECO:0000313" key="1">
    <source>
        <dbReference type="EMBL" id="EMO60485.1"/>
    </source>
</evidence>
<reference evidence="1 2" key="1">
    <citation type="submission" date="2013-01" db="EMBL/GenBank/DDBJ databases">
        <authorList>
            <person name="Harkins D.M."/>
            <person name="Durkin A.S."/>
            <person name="Brinkac L.M."/>
            <person name="Haft D.H."/>
            <person name="Selengut J.D."/>
            <person name="Sanka R."/>
            <person name="DePew J."/>
            <person name="Purushe J."/>
            <person name="Picardeau M."/>
            <person name="Werts C."/>
            <person name="Goarant C."/>
            <person name="Vinetz J.M."/>
            <person name="Sutton G.G."/>
            <person name="Nierman W.C."/>
            <person name="Fouts D.E."/>
        </authorList>
    </citation>
    <scope>NUCLEOTIDE SEQUENCE [LARGE SCALE GENOMIC DNA]</scope>
    <source>
        <strain evidence="1 2">200901868</strain>
    </source>
</reference>
<gene>
    <name evidence="1" type="ORF">LEP1GSC133_3201</name>
</gene>
<dbReference type="AlphaFoldDB" id="M6VUG8"/>
<dbReference type="STRING" id="1192866.LEP1GSC133_3201"/>
<accession>M6VUG8</accession>